<gene>
    <name evidence="1" type="ORF">D7003_00755</name>
</gene>
<dbReference type="EMBL" id="RBED01000002">
    <property type="protein sequence ID" value="RNL63623.1"/>
    <property type="molecule type" value="Genomic_DNA"/>
</dbReference>
<reference evidence="1 2" key="1">
    <citation type="submission" date="2018-10" db="EMBL/GenBank/DDBJ databases">
        <title>Genome sequencing of Arthrobacter oryzae TNB02.</title>
        <authorList>
            <person name="Cho Y.-J."/>
            <person name="Cho A."/>
            <person name="Kim O.-S."/>
        </authorList>
    </citation>
    <scope>NUCLEOTIDE SEQUENCE [LARGE SCALE GENOMIC DNA]</scope>
    <source>
        <strain evidence="1 2">TNB02</strain>
    </source>
</reference>
<sequence length="165" mass="16821">MTFTGLALIGTLFTGSALVGSCRGEQACTEIAPAQVVTLSVAAGYAGLVQTVHLKACQADRCSEAALELVPGRTAVDLGCAPGSVGDRPCSATSSPDGTLTGMLMFEGMNADSIHATASGTDTSGHPLPLRTITFTPRVTYPFGEQCARFITANLVLDAGGLRQA</sequence>
<accession>A0A3N0CL24</accession>
<evidence type="ECO:0000313" key="1">
    <source>
        <dbReference type="EMBL" id="RNL63623.1"/>
    </source>
</evidence>
<name>A0A3N0CL24_9MICC</name>
<protein>
    <submittedName>
        <fullName evidence="1">Uncharacterized protein</fullName>
    </submittedName>
</protein>
<dbReference type="AlphaFoldDB" id="A0A3N0CL24"/>
<proteinExistence type="predicted"/>
<dbReference type="OrthoDB" id="3828886at2"/>
<organism evidence="1 2">
    <name type="scientific">Arthrobacter oryzae</name>
    <dbReference type="NCBI Taxonomy" id="409290"/>
    <lineage>
        <taxon>Bacteria</taxon>
        <taxon>Bacillati</taxon>
        <taxon>Actinomycetota</taxon>
        <taxon>Actinomycetes</taxon>
        <taxon>Micrococcales</taxon>
        <taxon>Micrococcaceae</taxon>
        <taxon>Arthrobacter</taxon>
    </lineage>
</organism>
<dbReference type="Proteomes" id="UP000273807">
    <property type="component" value="Unassembled WGS sequence"/>
</dbReference>
<evidence type="ECO:0000313" key="2">
    <source>
        <dbReference type="Proteomes" id="UP000273807"/>
    </source>
</evidence>
<keyword evidence="2" id="KW-1185">Reference proteome</keyword>
<comment type="caution">
    <text evidence="1">The sequence shown here is derived from an EMBL/GenBank/DDBJ whole genome shotgun (WGS) entry which is preliminary data.</text>
</comment>